<protein>
    <submittedName>
        <fullName evidence="1">Anhydro-N-acetylmuramic acid kinase</fullName>
    </submittedName>
</protein>
<evidence type="ECO:0000313" key="1">
    <source>
        <dbReference type="EMBL" id="OOH96048.1"/>
    </source>
</evidence>
<evidence type="ECO:0000313" key="2">
    <source>
        <dbReference type="Proteomes" id="UP000188947"/>
    </source>
</evidence>
<gene>
    <name evidence="1" type="ORF">BMF97_06740</name>
</gene>
<sequence>MSEYYCIGLMSGTSLDGLDICYAKFNRSSSWHFEILKAETIAYSSEWKEKLNSASLLSSEKLLSLHSEYGFYLGNAVQDFILNNRIENLNCISSHGHTVFHQPGNKFTLQIGDGRAIKQITGKPVIYDFRSQDVLMGGNGAPLVPIGDRLLFSGYSACLNLGGFTNISFTENGKRIAFDISPLNVVLNSLSSRLGQEYDKNGDIARNNSVNHILLEKLNALEFYKLPAPKSLGTEWVNAEILPLLQNIPTETAIATVTIHAAEQIARALNEKKFDTVFITGGGAYNTFFMESLQQLTTTQLIIPDPEIIEFKEALIFAFMGLLKSLGENNVLSSATGATYDHSSGSIA</sequence>
<reference evidence="1 2" key="1">
    <citation type="submission" date="2016-11" db="EMBL/GenBank/DDBJ databases">
        <title>Genome sequence and comparative genomic analysis of clinical strain Elizabethkingia meningoseptica 61421 PRCM.</title>
        <authorList>
            <person name="Wang M."/>
            <person name="Hu S."/>
            <person name="Cao L."/>
            <person name="Jiang T."/>
            <person name="Zhou Y."/>
            <person name="Ming D."/>
        </authorList>
    </citation>
    <scope>NUCLEOTIDE SEQUENCE [LARGE SCALE GENOMIC DNA]</scope>
    <source>
        <strain evidence="1 2">61421 PRCM</strain>
    </source>
</reference>
<dbReference type="GO" id="GO:0016773">
    <property type="term" value="F:phosphotransferase activity, alcohol group as acceptor"/>
    <property type="evidence" value="ECO:0007669"/>
    <property type="project" value="InterPro"/>
</dbReference>
<dbReference type="GO" id="GO:0006040">
    <property type="term" value="P:amino sugar metabolic process"/>
    <property type="evidence" value="ECO:0007669"/>
    <property type="project" value="InterPro"/>
</dbReference>
<dbReference type="PANTHER" id="PTHR30605:SF0">
    <property type="entry name" value="ANHYDRO-N-ACETYLMURAMIC ACID KINASE"/>
    <property type="match status" value="1"/>
</dbReference>
<keyword evidence="1" id="KW-0418">Kinase</keyword>
<dbReference type="OrthoDB" id="9763949at2"/>
<keyword evidence="1" id="KW-0808">Transferase</keyword>
<dbReference type="RefSeq" id="WP_069214684.1">
    <property type="nucleotide sequence ID" value="NZ_CP016378.1"/>
</dbReference>
<dbReference type="SUPFAM" id="SSF53067">
    <property type="entry name" value="Actin-like ATPase domain"/>
    <property type="match status" value="1"/>
</dbReference>
<dbReference type="GO" id="GO:0005524">
    <property type="term" value="F:ATP binding"/>
    <property type="evidence" value="ECO:0007669"/>
    <property type="project" value="InterPro"/>
</dbReference>
<name>A0A1V3U0L2_ELIME</name>
<dbReference type="Proteomes" id="UP000188947">
    <property type="component" value="Unassembled WGS sequence"/>
</dbReference>
<dbReference type="EMBL" id="MPOG01000008">
    <property type="protein sequence ID" value="OOH96048.1"/>
    <property type="molecule type" value="Genomic_DNA"/>
</dbReference>
<proteinExistence type="predicted"/>
<dbReference type="GO" id="GO:0009254">
    <property type="term" value="P:peptidoglycan turnover"/>
    <property type="evidence" value="ECO:0007669"/>
    <property type="project" value="InterPro"/>
</dbReference>
<dbReference type="Gene3D" id="3.30.420.40">
    <property type="match status" value="2"/>
</dbReference>
<dbReference type="AlphaFoldDB" id="A0A1V3U0L2"/>
<dbReference type="STRING" id="238.BBD35_15370"/>
<keyword evidence="2" id="KW-1185">Reference proteome</keyword>
<accession>A0A1V3U0L2</accession>
<dbReference type="InterPro" id="IPR043129">
    <property type="entry name" value="ATPase_NBD"/>
</dbReference>
<dbReference type="PANTHER" id="PTHR30605">
    <property type="entry name" value="ANHYDRO-N-ACETYLMURAMIC ACID KINASE"/>
    <property type="match status" value="1"/>
</dbReference>
<dbReference type="eggNOG" id="COG2377">
    <property type="taxonomic scope" value="Bacteria"/>
</dbReference>
<comment type="caution">
    <text evidence="1">The sequence shown here is derived from an EMBL/GenBank/DDBJ whole genome shotgun (WGS) entry which is preliminary data.</text>
</comment>
<dbReference type="NCBIfam" id="NF007144">
    <property type="entry name" value="PRK09585.2-3"/>
    <property type="match status" value="1"/>
</dbReference>
<dbReference type="GO" id="GO:0016301">
    <property type="term" value="F:kinase activity"/>
    <property type="evidence" value="ECO:0007669"/>
    <property type="project" value="UniProtKB-KW"/>
</dbReference>
<dbReference type="Pfam" id="PF03702">
    <property type="entry name" value="AnmK"/>
    <property type="match status" value="1"/>
</dbReference>
<dbReference type="InterPro" id="IPR005338">
    <property type="entry name" value="Anhydro_N_Ac-Mur_kinase"/>
</dbReference>
<organism evidence="1 2">
    <name type="scientific">Elizabethkingia meningoseptica</name>
    <name type="common">Chryseobacterium meningosepticum</name>
    <dbReference type="NCBI Taxonomy" id="238"/>
    <lineage>
        <taxon>Bacteria</taxon>
        <taxon>Pseudomonadati</taxon>
        <taxon>Bacteroidota</taxon>
        <taxon>Flavobacteriia</taxon>
        <taxon>Flavobacteriales</taxon>
        <taxon>Weeksellaceae</taxon>
        <taxon>Elizabethkingia</taxon>
    </lineage>
</organism>